<dbReference type="Proteomes" id="UP000198414">
    <property type="component" value="Unassembled WGS sequence"/>
</dbReference>
<evidence type="ECO:0000259" key="1">
    <source>
        <dbReference type="Pfam" id="PF21311"/>
    </source>
</evidence>
<dbReference type="AlphaFoldDB" id="A0A1Z5J0G3"/>
<evidence type="ECO:0000313" key="2">
    <source>
        <dbReference type="EMBL" id="GAX07211.1"/>
    </source>
</evidence>
<feature type="domain" description="P68 RBP/TagC-like beta-propeller" evidence="1">
    <location>
        <begin position="284"/>
        <end position="399"/>
    </location>
</feature>
<evidence type="ECO:0000313" key="3">
    <source>
        <dbReference type="Proteomes" id="UP000198414"/>
    </source>
</evidence>
<reference evidence="2 3" key="1">
    <citation type="submission" date="2015-11" db="EMBL/GenBank/DDBJ databases">
        <title>Draft genome sequences of new species of the genus Lactobacillus isolated from orchardgrass silage.</title>
        <authorList>
            <person name="Tohno M."/>
            <person name="Tanizawa Y."/>
            <person name="Arita M."/>
        </authorList>
    </citation>
    <scope>NUCLEOTIDE SEQUENCE [LARGE SCALE GENOMIC DNA]</scope>
    <source>
        <strain evidence="2 3">IWT25</strain>
    </source>
</reference>
<accession>A0A1Z5J0G3</accession>
<dbReference type="EMBL" id="BCMI01000045">
    <property type="protein sequence ID" value="GAX07211.1"/>
    <property type="molecule type" value="Genomic_DNA"/>
</dbReference>
<comment type="caution">
    <text evidence="2">The sequence shown here is derived from an EMBL/GenBank/DDBJ whole genome shotgun (WGS) entry which is preliminary data.</text>
</comment>
<dbReference type="Pfam" id="PF21311">
    <property type="entry name" value="Phage_RBD_prop"/>
    <property type="match status" value="1"/>
</dbReference>
<name>A0A1Z5J0G3_9LACO</name>
<protein>
    <recommendedName>
        <fullName evidence="1">P68 RBP/TagC-like beta-propeller domain-containing protein</fullName>
    </recommendedName>
</protein>
<sequence length="691" mass="77341">MKVNNINKAVKVSSGTYLSNNLDADARTTLLNVINRNSRGINVNADVLNNLIENAFELESYQLSIKHLDGKTYTESVADAFKYLIGVIDNIPGKVDNADMRMSMVAIDGTRFDTLRARLEYDLKYCLALANPDQDGLMPKQDAQRFELDAFLGRPAKVKEFNITRHIVHSNAIVQSFQYSRGTGYWYTCARVDNDNYGNLLHFLQFKGDQPTGEWMDINNTNHGSAFEVQTVGGVDHILVGLNRVAGSDPVMADITWDPKKTKAWGDAGIELAGVNTGKEQYLVFDETQNLVVIRTTGNHNNDLIQVWNHDEWMQNIGHDVYQFNIDGSQYYPCQGFDADNGKLYWHSGDDANSDERVSVFDYTGKVLLSIDETKYNLIGDDTAVGKAEPEGLSLVSDDGGNPMIAFGHVCGPQGARRYILHAYNYESWLEKLIQQGGSTSHQAIHVPVSQTTLSELGSGWWYATADQMRTTINDKPQDYIISKSAKTWYYAVLIEITTAPNGYRYEHMIQLRPDHKRMGWNRIEYAGTWPGSSTLGSLGHGWVPDNGKVLLWSGDASAKGEKGTFYNHVTHYDTFLIGYQNTSASSQTINYKEFKVTKHADGRMATSTVPIHDINLPQALGTQGNNFYWLYECDLHVVSDHFEVSANLRISDASDWHTAIPNTVIGQTDDKGEKYKGIVIKEVWGVIKNG</sequence>
<organism evidence="2 3">
    <name type="scientific">Secundilactobacillus pentosiphilus</name>
    <dbReference type="NCBI Taxonomy" id="1714682"/>
    <lineage>
        <taxon>Bacteria</taxon>
        <taxon>Bacillati</taxon>
        <taxon>Bacillota</taxon>
        <taxon>Bacilli</taxon>
        <taxon>Lactobacillales</taxon>
        <taxon>Lactobacillaceae</taxon>
        <taxon>Secundilactobacillus</taxon>
    </lineage>
</organism>
<gene>
    <name evidence="2" type="ORF">IWT25_02560</name>
</gene>
<dbReference type="OrthoDB" id="1434328at1239"/>
<dbReference type="InterPro" id="IPR048799">
    <property type="entry name" value="P68_RBP_TagC-like_beta-prop"/>
</dbReference>
<proteinExistence type="predicted"/>